<organism evidence="2 3">
    <name type="scientific">Paenibacillus cisolokensis</name>
    <dbReference type="NCBI Taxonomy" id="1658519"/>
    <lineage>
        <taxon>Bacteria</taxon>
        <taxon>Bacillati</taxon>
        <taxon>Bacillota</taxon>
        <taxon>Bacilli</taxon>
        <taxon>Bacillales</taxon>
        <taxon>Paenibacillaceae</taxon>
        <taxon>Paenibacillus</taxon>
    </lineage>
</organism>
<dbReference type="Gene3D" id="3.40.50.720">
    <property type="entry name" value="NAD(P)-binding Rossmann-like Domain"/>
    <property type="match status" value="1"/>
</dbReference>
<accession>A0ABQ4ND80</accession>
<keyword evidence="3" id="KW-1185">Reference proteome</keyword>
<comment type="similarity">
    <text evidence="1">Belongs to the short-chain dehydrogenases/reductases (SDR) family.</text>
</comment>
<comment type="caution">
    <text evidence="2">The sequence shown here is derived from an EMBL/GenBank/DDBJ whole genome shotgun (WGS) entry which is preliminary data.</text>
</comment>
<dbReference type="InterPro" id="IPR050259">
    <property type="entry name" value="SDR"/>
</dbReference>
<dbReference type="CDD" id="cd05344">
    <property type="entry name" value="BKR_like_SDR_like"/>
    <property type="match status" value="1"/>
</dbReference>
<evidence type="ECO:0000256" key="1">
    <source>
        <dbReference type="ARBA" id="ARBA00006484"/>
    </source>
</evidence>
<evidence type="ECO:0000313" key="3">
    <source>
        <dbReference type="Proteomes" id="UP000680304"/>
    </source>
</evidence>
<gene>
    <name evidence="2" type="ORF">PACILC2_47650</name>
</gene>
<dbReference type="PANTHER" id="PTHR42879:SF6">
    <property type="entry name" value="NADPH-DEPENDENT REDUCTASE BACG"/>
    <property type="match status" value="1"/>
</dbReference>
<protein>
    <submittedName>
        <fullName evidence="2">Short-chain dehydrogenase</fullName>
    </submittedName>
</protein>
<dbReference type="EMBL" id="BOVJ01000168">
    <property type="protein sequence ID" value="GIQ66197.1"/>
    <property type="molecule type" value="Genomic_DNA"/>
</dbReference>
<dbReference type="InterPro" id="IPR036291">
    <property type="entry name" value="NAD(P)-bd_dom_sf"/>
</dbReference>
<dbReference type="RefSeq" id="WP_213530752.1">
    <property type="nucleotide sequence ID" value="NZ_BOVJ01000168.1"/>
</dbReference>
<dbReference type="InterPro" id="IPR002347">
    <property type="entry name" value="SDR_fam"/>
</dbReference>
<dbReference type="SUPFAM" id="SSF51735">
    <property type="entry name" value="NAD(P)-binding Rossmann-fold domains"/>
    <property type="match status" value="1"/>
</dbReference>
<evidence type="ECO:0000313" key="2">
    <source>
        <dbReference type="EMBL" id="GIQ66197.1"/>
    </source>
</evidence>
<dbReference type="Pfam" id="PF13561">
    <property type="entry name" value="adh_short_C2"/>
    <property type="match status" value="1"/>
</dbReference>
<sequence>MTIVDDSLKGKIAIVCASSRGLGYATARRLAQGGALVTMLSRSEKNVAEAAAAIEKETGIRPLAYACDVSKAEDIRRVVADTVKERGGLHILVNNAGGPPAGTFASFGDEDWMRAHELNFMSVVRFVREALPHMKNGGGGSIVNIISVSVKQPMPNLVLSNAYRAAVVGLAKTLADELAPAGIRINNAAPGRIATERIAELDRHRANAEGRSVEEIERESLRGIPAGRYGDPAEFAEAVAFLASDRASYITGATLQVDGGMVRSLQ</sequence>
<dbReference type="PANTHER" id="PTHR42879">
    <property type="entry name" value="3-OXOACYL-(ACYL-CARRIER-PROTEIN) REDUCTASE"/>
    <property type="match status" value="1"/>
</dbReference>
<name>A0ABQ4ND80_9BACL</name>
<proteinExistence type="inferred from homology"/>
<dbReference type="Proteomes" id="UP000680304">
    <property type="component" value="Unassembled WGS sequence"/>
</dbReference>
<dbReference type="PRINTS" id="PR00080">
    <property type="entry name" value="SDRFAMILY"/>
</dbReference>
<reference evidence="2 3" key="1">
    <citation type="submission" date="2021-04" db="EMBL/GenBank/DDBJ databases">
        <title>Draft genome sequence of Paenibacillus cisolokensis, LC2-13A.</title>
        <authorList>
            <person name="Uke A."/>
            <person name="Chhe C."/>
            <person name="Baramee S."/>
            <person name="Kosugi A."/>
        </authorList>
    </citation>
    <scope>NUCLEOTIDE SEQUENCE [LARGE SCALE GENOMIC DNA]</scope>
    <source>
        <strain evidence="2 3">LC2-13A</strain>
    </source>
</reference>
<dbReference type="PRINTS" id="PR00081">
    <property type="entry name" value="GDHRDH"/>
</dbReference>